<dbReference type="Gene3D" id="3.40.140.10">
    <property type="entry name" value="Cytidine Deaminase, domain 2"/>
    <property type="match status" value="1"/>
</dbReference>
<evidence type="ECO:0000256" key="2">
    <source>
        <dbReference type="ARBA" id="ARBA00038160"/>
    </source>
</evidence>
<evidence type="ECO:0000256" key="3">
    <source>
        <dbReference type="SAM" id="MobiDB-lite"/>
    </source>
</evidence>
<accession>A0A4S4MRX2</accession>
<organism evidence="5 6">
    <name type="scientific">Antrodiella citrinella</name>
    <dbReference type="NCBI Taxonomy" id="2447956"/>
    <lineage>
        <taxon>Eukaryota</taxon>
        <taxon>Fungi</taxon>
        <taxon>Dikarya</taxon>
        <taxon>Basidiomycota</taxon>
        <taxon>Agaricomycotina</taxon>
        <taxon>Agaricomycetes</taxon>
        <taxon>Polyporales</taxon>
        <taxon>Steccherinaceae</taxon>
        <taxon>Antrodiella</taxon>
    </lineage>
</organism>
<dbReference type="PANTHER" id="PTHR11079:SF156">
    <property type="entry name" value="INACTIVE TRNA-SPECIFIC ADENOSINE DEAMINASE-LIKE PROTEIN 3-RELATED"/>
    <property type="match status" value="1"/>
</dbReference>
<reference evidence="5 6" key="1">
    <citation type="submission" date="2019-02" db="EMBL/GenBank/DDBJ databases">
        <title>Genome sequencing of the rare red list fungi Antrodiella citrinella (Flaviporus citrinellus).</title>
        <authorList>
            <person name="Buettner E."/>
            <person name="Kellner H."/>
        </authorList>
    </citation>
    <scope>NUCLEOTIDE SEQUENCE [LARGE SCALE GENOMIC DNA]</scope>
    <source>
        <strain evidence="5 6">DSM 108506</strain>
    </source>
</reference>
<dbReference type="SUPFAM" id="SSF82199">
    <property type="entry name" value="SET domain"/>
    <property type="match status" value="1"/>
</dbReference>
<keyword evidence="1" id="KW-0819">tRNA processing</keyword>
<evidence type="ECO:0000313" key="6">
    <source>
        <dbReference type="Proteomes" id="UP000308730"/>
    </source>
</evidence>
<keyword evidence="6" id="KW-1185">Reference proteome</keyword>
<evidence type="ECO:0000313" key="5">
    <source>
        <dbReference type="EMBL" id="THH28819.1"/>
    </source>
</evidence>
<dbReference type="EMBL" id="SGPM01000156">
    <property type="protein sequence ID" value="THH28819.1"/>
    <property type="molecule type" value="Genomic_DNA"/>
</dbReference>
<dbReference type="Pfam" id="PF00856">
    <property type="entry name" value="SET"/>
    <property type="match status" value="1"/>
</dbReference>
<feature type="compositionally biased region" description="Low complexity" evidence="3">
    <location>
        <begin position="332"/>
        <end position="343"/>
    </location>
</feature>
<comment type="caution">
    <text evidence="5">The sequence shown here is derived from an EMBL/GenBank/DDBJ whole genome shotgun (WGS) entry which is preliminary data.</text>
</comment>
<dbReference type="InterPro" id="IPR001214">
    <property type="entry name" value="SET_dom"/>
</dbReference>
<dbReference type="GO" id="GO:0005737">
    <property type="term" value="C:cytoplasm"/>
    <property type="evidence" value="ECO:0007669"/>
    <property type="project" value="TreeGrafter"/>
</dbReference>
<protein>
    <recommendedName>
        <fullName evidence="4">CMP/dCMP-type deaminase domain-containing protein</fullName>
    </recommendedName>
</protein>
<evidence type="ECO:0000256" key="1">
    <source>
        <dbReference type="ARBA" id="ARBA00022694"/>
    </source>
</evidence>
<proteinExistence type="inferred from homology"/>
<dbReference type="InterPro" id="IPR016193">
    <property type="entry name" value="Cytidine_deaminase-like"/>
</dbReference>
<sequence>MALALGLGSLFNHSESPNVSYHIDTVSESIRYVTYRQVFADEELCIFYGHKLWFADSDRPHATEVIPEVDDDWARFLSVSVDGDETGEVLPRWPWLNGKAEDIVPVGELPFTRIKLTPDDEEEDELDAVHTVQAWVVDIADPRHIATMLKWIRRAGLEDPSLSHLKRIRRNDDCSCLLIAPLSLYPDPPSLPDAIELPTPYVVTVPRNVALTQKSLKLKSTLWPTVYAPRKKWEPEAWSKGKVRWAWEAMKTVMSEANAAKARGELPIAAYVPPAYETDLQDLTQLQESIVAHDTRRSLLHPLRHAVLNAIRAVADHRAASGSRDETSLEVPSDAPTSDASSSEQSGLRNGSHYLLTSLTLFTSHEPCIMCSMALLHSRVKDVFYLIPMEKTGGCGGSTCVPKLDGVNHRFGIGKWIDGEGGVIEGEVAVDDSIDV</sequence>
<dbReference type="GO" id="GO:0052717">
    <property type="term" value="F:tRNA-specific adenosine-34 deaminase activity"/>
    <property type="evidence" value="ECO:0007669"/>
    <property type="project" value="TreeGrafter"/>
</dbReference>
<dbReference type="AlphaFoldDB" id="A0A4S4MRX2"/>
<dbReference type="Proteomes" id="UP000308730">
    <property type="component" value="Unassembled WGS sequence"/>
</dbReference>
<dbReference type="PROSITE" id="PS51747">
    <property type="entry name" value="CYT_DCMP_DEAMINASES_2"/>
    <property type="match status" value="1"/>
</dbReference>
<dbReference type="GO" id="GO:0008033">
    <property type="term" value="P:tRNA processing"/>
    <property type="evidence" value="ECO:0007669"/>
    <property type="project" value="UniProtKB-KW"/>
</dbReference>
<gene>
    <name evidence="5" type="ORF">EUX98_g5379</name>
</gene>
<name>A0A4S4MRX2_9APHY</name>
<dbReference type="SUPFAM" id="SSF53927">
    <property type="entry name" value="Cytidine deaminase-like"/>
    <property type="match status" value="1"/>
</dbReference>
<dbReference type="OrthoDB" id="3180714at2759"/>
<dbReference type="InterPro" id="IPR002125">
    <property type="entry name" value="CMP_dCMP_dom"/>
</dbReference>
<feature type="domain" description="CMP/dCMP-type deaminase" evidence="4">
    <location>
        <begin position="274"/>
        <end position="397"/>
    </location>
</feature>
<dbReference type="Pfam" id="PF00383">
    <property type="entry name" value="dCMP_cyt_deam_1"/>
    <property type="match status" value="1"/>
</dbReference>
<dbReference type="CDD" id="cd01285">
    <property type="entry name" value="nucleoside_deaminase"/>
    <property type="match status" value="1"/>
</dbReference>
<evidence type="ECO:0000259" key="4">
    <source>
        <dbReference type="PROSITE" id="PS51747"/>
    </source>
</evidence>
<dbReference type="InterPro" id="IPR046341">
    <property type="entry name" value="SET_dom_sf"/>
</dbReference>
<feature type="region of interest" description="Disordered" evidence="3">
    <location>
        <begin position="319"/>
        <end position="348"/>
    </location>
</feature>
<comment type="similarity">
    <text evidence="2">Belongs to the cytidine and deoxycytidylate deaminase family. ADAT3 subfamily.</text>
</comment>
<dbReference type="Gene3D" id="2.170.270.10">
    <property type="entry name" value="SET domain"/>
    <property type="match status" value="1"/>
</dbReference>
<dbReference type="PANTHER" id="PTHR11079">
    <property type="entry name" value="CYTOSINE DEAMINASE FAMILY MEMBER"/>
    <property type="match status" value="1"/>
</dbReference>
<dbReference type="GO" id="GO:0005634">
    <property type="term" value="C:nucleus"/>
    <property type="evidence" value="ECO:0007669"/>
    <property type="project" value="TreeGrafter"/>
</dbReference>